<comment type="function">
    <text evidence="8">Catalyzes the hydroxylation of 2-polyprenyl-3-methyl-6-methoxy-1,4-benzoquinol (DMQH2) during ubiquinone biosynthesis. Has also a structural role in the COQ enzyme complex, stabilizing other COQ polypeptides.</text>
</comment>
<comment type="subcellular location">
    <subcellularLocation>
        <location evidence="8">Mitochondrion inner membrane</location>
        <topology evidence="8">Peripheral membrane protein</topology>
        <orientation evidence="8">Matrix side</orientation>
    </subcellularLocation>
</comment>
<keyword evidence="3 8" id="KW-0479">Metal-binding</keyword>
<organism evidence="9">
    <name type="scientific">Psilocybe cubensis</name>
    <name type="common">Psychedelic mushroom</name>
    <name type="synonym">Stropharia cubensis</name>
    <dbReference type="NCBI Taxonomy" id="181762"/>
    <lineage>
        <taxon>Eukaryota</taxon>
        <taxon>Fungi</taxon>
        <taxon>Dikarya</taxon>
        <taxon>Basidiomycota</taxon>
        <taxon>Agaricomycotina</taxon>
        <taxon>Agaricomycetes</taxon>
        <taxon>Agaricomycetidae</taxon>
        <taxon>Agaricales</taxon>
        <taxon>Agaricineae</taxon>
        <taxon>Strophariaceae</taxon>
        <taxon>Psilocybe</taxon>
    </lineage>
</organism>
<dbReference type="GO" id="GO:0008682">
    <property type="term" value="F:3-demethoxyubiquinol 3-hydroxylase activity"/>
    <property type="evidence" value="ECO:0007669"/>
    <property type="project" value="UniProtKB-EC"/>
</dbReference>
<evidence type="ECO:0000256" key="5">
    <source>
        <dbReference type="ARBA" id="ARBA00023004"/>
    </source>
</evidence>
<evidence type="ECO:0000256" key="1">
    <source>
        <dbReference type="ARBA" id="ARBA00004749"/>
    </source>
</evidence>
<dbReference type="EC" id="1.14.99.60" evidence="8"/>
<feature type="binding site" evidence="8">
    <location>
        <position position="132"/>
    </location>
    <ligand>
        <name>Fe cation</name>
        <dbReference type="ChEBI" id="CHEBI:24875"/>
        <label>2</label>
    </ligand>
</feature>
<evidence type="ECO:0000256" key="2">
    <source>
        <dbReference type="ARBA" id="ARBA00022688"/>
    </source>
</evidence>
<proteinExistence type="inferred from homology"/>
<comment type="pathway">
    <text evidence="1 8">Cofactor biosynthesis; ubiquinone biosynthesis.</text>
</comment>
<accession>A0A8H8CNK7</accession>
<reference evidence="9" key="1">
    <citation type="submission" date="2021-02" db="EMBL/GenBank/DDBJ databases">
        <title>Psilocybe cubensis genome.</title>
        <authorList>
            <person name="Mckernan K.J."/>
            <person name="Crawford S."/>
            <person name="Trippe A."/>
            <person name="Kane L.T."/>
            <person name="Mclaughlin S."/>
        </authorList>
    </citation>
    <scope>NUCLEOTIDE SEQUENCE [LARGE SCALE GENOMIC DNA]</scope>
    <source>
        <strain evidence="9">MGC-MH-2018</strain>
    </source>
</reference>
<feature type="binding site" evidence="8">
    <location>
        <position position="132"/>
    </location>
    <ligand>
        <name>Fe cation</name>
        <dbReference type="ChEBI" id="CHEBI:24875"/>
        <label>1</label>
    </ligand>
</feature>
<feature type="binding site" evidence="8">
    <location>
        <position position="135"/>
    </location>
    <ligand>
        <name>Fe cation</name>
        <dbReference type="ChEBI" id="CHEBI:24875"/>
        <label>1</label>
    </ligand>
</feature>
<feature type="binding site" evidence="8">
    <location>
        <position position="225"/>
    </location>
    <ligand>
        <name>Fe cation</name>
        <dbReference type="ChEBI" id="CHEBI:24875"/>
        <label>2</label>
    </ligand>
</feature>
<keyword evidence="8" id="KW-0496">Mitochondrion</keyword>
<dbReference type="OrthoDB" id="275371at2759"/>
<feature type="binding site" evidence="8">
    <location>
        <position position="222"/>
    </location>
    <ligand>
        <name>Fe cation</name>
        <dbReference type="ChEBI" id="CHEBI:24875"/>
        <label>2</label>
    </ligand>
</feature>
<feature type="binding site" evidence="8">
    <location>
        <position position="184"/>
    </location>
    <ligand>
        <name>Fe cation</name>
        <dbReference type="ChEBI" id="CHEBI:24875"/>
        <label>2</label>
    </ligand>
</feature>
<dbReference type="GO" id="GO:0006744">
    <property type="term" value="P:ubiquinone biosynthetic process"/>
    <property type="evidence" value="ECO:0007669"/>
    <property type="project" value="UniProtKB-UniRule"/>
</dbReference>
<evidence type="ECO:0000256" key="4">
    <source>
        <dbReference type="ARBA" id="ARBA00023002"/>
    </source>
</evidence>
<keyword evidence="4 8" id="KW-0560">Oxidoreductase</keyword>
<dbReference type="GO" id="GO:0031314">
    <property type="term" value="C:extrinsic component of mitochondrial inner membrane"/>
    <property type="evidence" value="ECO:0007669"/>
    <property type="project" value="UniProtKB-UniRule"/>
</dbReference>
<comment type="cofactor">
    <cofactor evidence="8">
        <name>Fe cation</name>
        <dbReference type="ChEBI" id="CHEBI:24875"/>
    </cofactor>
    <text evidence="8">Binds 2 iron ions per subunit.</text>
</comment>
<feature type="binding site" evidence="8">
    <location>
        <position position="101"/>
    </location>
    <ligand>
        <name>Fe cation</name>
        <dbReference type="ChEBI" id="CHEBI:24875"/>
        <label>1</label>
    </ligand>
</feature>
<comment type="similarity">
    <text evidence="8">Belongs to the COQ7 family.</text>
</comment>
<dbReference type="AlphaFoldDB" id="A0A8H8CNK7"/>
<keyword evidence="7 8" id="KW-0472">Membrane</keyword>
<keyword evidence="8" id="KW-0999">Mitochondrion inner membrane</keyword>
<protein>
    <recommendedName>
        <fullName evidence="8">5-demethoxyubiquinone hydroxylase, mitochondrial</fullName>
        <shortName evidence="8">DMQ hydroxylase</shortName>
        <ecNumber evidence="8">1.14.99.60</ecNumber>
    </recommendedName>
    <alternativeName>
        <fullName evidence="8">Ubiquinone biosynthesis monooxygenase COQ7</fullName>
    </alternativeName>
</protein>
<name>A0A8H8CNK7_PSICU</name>
<gene>
    <name evidence="8" type="primary">COQ7</name>
    <name evidence="9" type="ORF">JR316_003268</name>
</gene>
<dbReference type="InterPro" id="IPR011566">
    <property type="entry name" value="Ubq_synth_Coq7"/>
</dbReference>
<dbReference type="GO" id="GO:0046872">
    <property type="term" value="F:metal ion binding"/>
    <property type="evidence" value="ECO:0007669"/>
    <property type="project" value="UniProtKB-KW"/>
</dbReference>
<keyword evidence="6 8" id="KW-0503">Monooxygenase</keyword>
<evidence type="ECO:0000256" key="7">
    <source>
        <dbReference type="ARBA" id="ARBA00023136"/>
    </source>
</evidence>
<dbReference type="UniPathway" id="UPA00232"/>
<keyword evidence="5 8" id="KW-0408">Iron</keyword>
<dbReference type="CDD" id="cd01042">
    <property type="entry name" value="DMQH"/>
    <property type="match status" value="1"/>
</dbReference>
<comment type="catalytic activity">
    <reaction evidence="8">
        <text>a 5-methoxy-2-methyl-3-(all-trans-polyprenyl)benzene-1,4-diol + AH2 + O2 = a 3-demethylubiquinol + A + H2O</text>
        <dbReference type="Rhea" id="RHEA:50908"/>
        <dbReference type="Rhea" id="RHEA-COMP:10859"/>
        <dbReference type="Rhea" id="RHEA-COMP:10914"/>
        <dbReference type="ChEBI" id="CHEBI:13193"/>
        <dbReference type="ChEBI" id="CHEBI:15377"/>
        <dbReference type="ChEBI" id="CHEBI:15379"/>
        <dbReference type="ChEBI" id="CHEBI:17499"/>
        <dbReference type="ChEBI" id="CHEBI:84167"/>
        <dbReference type="ChEBI" id="CHEBI:84422"/>
        <dbReference type="EC" id="1.14.99.60"/>
    </reaction>
</comment>
<dbReference type="EMBL" id="JAFIQS010000003">
    <property type="protein sequence ID" value="KAG5171184.1"/>
    <property type="molecule type" value="Genomic_DNA"/>
</dbReference>
<evidence type="ECO:0000256" key="6">
    <source>
        <dbReference type="ARBA" id="ARBA00023033"/>
    </source>
</evidence>
<keyword evidence="2 8" id="KW-0831">Ubiquinone biosynthesis</keyword>
<sequence>MGIFDKFRKIDTSDTQGVLGPDLAVLVSYTATGVQLSPTNFRQLDAMTKSIRTLTTVAKSLPSAAYLGHNNGPAVVSTPHDLTDAQRSILDSALRVDQAGEIAANYIYKGQLAVLGRDRKVGPLIQEMWDQEKKHLVVMDKLQVQHNVRPTVLSEVAKAAGFGLGVVTALMGKEAAMACTEAVETVIGEHYDDQLKELDSFQTSHPSVPLLKSVIREFRDDELEHLDIAVVNHSQRAPAHALLSSVVGGGCKIAIELCKRF</sequence>
<dbReference type="HAMAP" id="MF_01658">
    <property type="entry name" value="COQ7"/>
    <property type="match status" value="1"/>
</dbReference>
<dbReference type="SUPFAM" id="SSF47240">
    <property type="entry name" value="Ferritin-like"/>
    <property type="match status" value="1"/>
</dbReference>
<comment type="caution">
    <text evidence="9">The sequence shown here is derived from an EMBL/GenBank/DDBJ whole genome shotgun (WGS) entry which is preliminary data.</text>
</comment>
<dbReference type="Pfam" id="PF03232">
    <property type="entry name" value="COQ7"/>
    <property type="match status" value="1"/>
</dbReference>
<dbReference type="GO" id="GO:0016709">
    <property type="term" value="F:oxidoreductase activity, acting on paired donors, with incorporation or reduction of molecular oxygen, NAD(P)H as one donor, and incorporation of one atom of oxygen"/>
    <property type="evidence" value="ECO:0007669"/>
    <property type="project" value="UniProtKB-UniRule"/>
</dbReference>
<comment type="subunit">
    <text evidence="8">Component of a multi-subunit COQ enzyme complex, composed of at least COQ3, COQ4, COQ5, COQ6, COQ7 and COQ9.</text>
</comment>
<dbReference type="InterPro" id="IPR009078">
    <property type="entry name" value="Ferritin-like_SF"/>
</dbReference>
<evidence type="ECO:0000256" key="3">
    <source>
        <dbReference type="ARBA" id="ARBA00022723"/>
    </source>
</evidence>
<dbReference type="PANTHER" id="PTHR11237">
    <property type="entry name" value="COENZYME Q10 BIOSYNTHESIS PROTEIN 7"/>
    <property type="match status" value="1"/>
</dbReference>
<feature type="binding site" evidence="8">
    <location>
        <position position="222"/>
    </location>
    <ligand>
        <name>Fe cation</name>
        <dbReference type="ChEBI" id="CHEBI:24875"/>
        <label>1</label>
    </ligand>
</feature>
<evidence type="ECO:0000256" key="8">
    <source>
        <dbReference type="HAMAP-Rule" id="MF_03194"/>
    </source>
</evidence>
<dbReference type="PANTHER" id="PTHR11237:SF4">
    <property type="entry name" value="5-DEMETHOXYUBIQUINONE HYDROXYLASE, MITOCHONDRIAL"/>
    <property type="match status" value="1"/>
</dbReference>
<evidence type="ECO:0000313" key="9">
    <source>
        <dbReference type="EMBL" id="KAG5171184.1"/>
    </source>
</evidence>